<evidence type="ECO:0000313" key="3">
    <source>
        <dbReference type="Proteomes" id="UP001202281"/>
    </source>
</evidence>
<evidence type="ECO:0000313" key="2">
    <source>
        <dbReference type="EMBL" id="MCJ2187095.1"/>
    </source>
</evidence>
<keyword evidence="3" id="KW-1185">Reference proteome</keyword>
<gene>
    <name evidence="2" type="ORF">MTR66_09745</name>
</gene>
<organism evidence="2 3">
    <name type="scientific">Novosphingobium beihaiensis</name>
    <dbReference type="NCBI Taxonomy" id="2930389"/>
    <lineage>
        <taxon>Bacteria</taxon>
        <taxon>Pseudomonadati</taxon>
        <taxon>Pseudomonadota</taxon>
        <taxon>Alphaproteobacteria</taxon>
        <taxon>Sphingomonadales</taxon>
        <taxon>Sphingomonadaceae</taxon>
        <taxon>Novosphingobium</taxon>
    </lineage>
</organism>
<reference evidence="2 3" key="1">
    <citation type="submission" date="2022-04" db="EMBL/GenBank/DDBJ databases">
        <title>Identification of a novel bacterium isolated from mangrove sediments.</title>
        <authorList>
            <person name="Pan X."/>
        </authorList>
    </citation>
    <scope>NUCLEOTIDE SEQUENCE [LARGE SCALE GENOMIC DNA]</scope>
    <source>
        <strain evidence="2 3">B2638</strain>
    </source>
</reference>
<dbReference type="RefSeq" id="WP_243920343.1">
    <property type="nucleotide sequence ID" value="NZ_JALHLG010000011.1"/>
</dbReference>
<feature type="transmembrane region" description="Helical" evidence="1">
    <location>
        <begin position="7"/>
        <end position="26"/>
    </location>
</feature>
<protein>
    <submittedName>
        <fullName evidence="2">Uncharacterized protein</fullName>
    </submittedName>
</protein>
<proteinExistence type="predicted"/>
<dbReference type="EMBL" id="JALHLG010000011">
    <property type="protein sequence ID" value="MCJ2187095.1"/>
    <property type="molecule type" value="Genomic_DNA"/>
</dbReference>
<dbReference type="Proteomes" id="UP001202281">
    <property type="component" value="Unassembled WGS sequence"/>
</dbReference>
<name>A0ABT0BQ60_9SPHN</name>
<evidence type="ECO:0000256" key="1">
    <source>
        <dbReference type="SAM" id="Phobius"/>
    </source>
</evidence>
<sequence length="61" mass="6362">MSGSGRRLIGIWVAVAIVLVVALGLFKGEPSGSEAQQAARSEIWTAGPNTVVVRILGPVLY</sequence>
<comment type="caution">
    <text evidence="2">The sequence shown here is derived from an EMBL/GenBank/DDBJ whole genome shotgun (WGS) entry which is preliminary data.</text>
</comment>
<keyword evidence="1" id="KW-0472">Membrane</keyword>
<accession>A0ABT0BQ60</accession>
<keyword evidence="1" id="KW-0812">Transmembrane</keyword>
<keyword evidence="1" id="KW-1133">Transmembrane helix</keyword>